<keyword evidence="10 18" id="KW-0808">Transferase</keyword>
<keyword evidence="14" id="KW-0443">Lipid metabolism</keyword>
<dbReference type="RefSeq" id="WP_091282083.1">
    <property type="nucleotide sequence ID" value="NZ_JABAPK010000001.1"/>
</dbReference>
<comment type="pathway">
    <text evidence="3 18">Phospholipid metabolism; CDP-diacylglycerol biosynthesis; CDP-diacylglycerol from sn-glycerol 3-phosphate: step 3/3.</text>
</comment>
<feature type="transmembrane region" description="Helical" evidence="20">
    <location>
        <begin position="205"/>
        <end position="223"/>
    </location>
</feature>
<evidence type="ECO:0000256" key="2">
    <source>
        <dbReference type="ARBA" id="ARBA00004651"/>
    </source>
</evidence>
<keyword evidence="22" id="KW-1185">Reference proteome</keyword>
<evidence type="ECO:0000256" key="11">
    <source>
        <dbReference type="ARBA" id="ARBA00022692"/>
    </source>
</evidence>
<dbReference type="Proteomes" id="UP000214355">
    <property type="component" value="Chromosome I"/>
</dbReference>
<feature type="transmembrane region" description="Helical" evidence="20">
    <location>
        <begin position="136"/>
        <end position="159"/>
    </location>
</feature>
<gene>
    <name evidence="21" type="ORF">SAMN04489737_1653</name>
</gene>
<dbReference type="GO" id="GO:0004605">
    <property type="term" value="F:phosphatidate cytidylyltransferase activity"/>
    <property type="evidence" value="ECO:0007669"/>
    <property type="project" value="UniProtKB-EC"/>
</dbReference>
<name>A0A1H2LN97_9ACTO</name>
<keyword evidence="12 18" id="KW-0548">Nucleotidyltransferase</keyword>
<feature type="transmembrane region" description="Helical" evidence="20">
    <location>
        <begin position="229"/>
        <end position="248"/>
    </location>
</feature>
<evidence type="ECO:0000313" key="21">
    <source>
        <dbReference type="EMBL" id="SDU82061.1"/>
    </source>
</evidence>
<feature type="compositionally biased region" description="Basic and acidic residues" evidence="19">
    <location>
        <begin position="12"/>
        <end position="28"/>
    </location>
</feature>
<evidence type="ECO:0000256" key="1">
    <source>
        <dbReference type="ARBA" id="ARBA00001698"/>
    </source>
</evidence>
<evidence type="ECO:0000256" key="13">
    <source>
        <dbReference type="ARBA" id="ARBA00022989"/>
    </source>
</evidence>
<evidence type="ECO:0000256" key="15">
    <source>
        <dbReference type="ARBA" id="ARBA00023136"/>
    </source>
</evidence>
<feature type="transmembrane region" description="Helical" evidence="20">
    <location>
        <begin position="60"/>
        <end position="81"/>
    </location>
</feature>
<evidence type="ECO:0000256" key="18">
    <source>
        <dbReference type="RuleBase" id="RU003938"/>
    </source>
</evidence>
<keyword evidence="15 20" id="KW-0472">Membrane</keyword>
<comment type="subcellular location">
    <subcellularLocation>
        <location evidence="2">Cell membrane</location>
        <topology evidence="2">Multi-pass membrane protein</topology>
    </subcellularLocation>
</comment>
<keyword evidence="13 20" id="KW-1133">Transmembrane helix</keyword>
<dbReference type="OrthoDB" id="9799199at2"/>
<evidence type="ECO:0000256" key="12">
    <source>
        <dbReference type="ARBA" id="ARBA00022695"/>
    </source>
</evidence>
<comment type="similarity">
    <text evidence="5 18">Belongs to the CDS family.</text>
</comment>
<comment type="catalytic activity">
    <reaction evidence="1 18">
        <text>a 1,2-diacyl-sn-glycero-3-phosphate + CTP + H(+) = a CDP-1,2-diacyl-sn-glycerol + diphosphate</text>
        <dbReference type="Rhea" id="RHEA:16229"/>
        <dbReference type="ChEBI" id="CHEBI:15378"/>
        <dbReference type="ChEBI" id="CHEBI:33019"/>
        <dbReference type="ChEBI" id="CHEBI:37563"/>
        <dbReference type="ChEBI" id="CHEBI:58332"/>
        <dbReference type="ChEBI" id="CHEBI:58608"/>
        <dbReference type="EC" id="2.7.7.41"/>
    </reaction>
</comment>
<evidence type="ECO:0000256" key="10">
    <source>
        <dbReference type="ARBA" id="ARBA00022679"/>
    </source>
</evidence>
<evidence type="ECO:0000256" key="9">
    <source>
        <dbReference type="ARBA" id="ARBA00022516"/>
    </source>
</evidence>
<sequence length="297" mass="31012">MATPSPTATRSFLERITPHPPRPPKEVTSRAGRNVPAAVLTAAVLLGLVGLSLAYKIEGFVVLAIAFILAGLWEIAGAFLARDIHIPAIPLLGSGLSMILATWFGGIEAGLVVFLIASGILVLWRSYMPMANALTDALAGVFALAWIGIFSMFAVALAALENGPLAIVAFVLLPVASDTGGWLAGITFGKHPIAPSISPKKSWEGFVGSLLGALFAAGVTIWFALGLPWYAALIIGLVTPVFATAGDFSESLLKRDLGVKDMGSIFPGHGGVLDRVDSLLFCAPILYVVLTYGFGVN</sequence>
<dbReference type="GO" id="GO:0005886">
    <property type="term" value="C:plasma membrane"/>
    <property type="evidence" value="ECO:0007669"/>
    <property type="project" value="UniProtKB-SubCell"/>
</dbReference>
<evidence type="ECO:0000256" key="17">
    <source>
        <dbReference type="ARBA" id="ARBA00023264"/>
    </source>
</evidence>
<feature type="transmembrane region" description="Helical" evidence="20">
    <location>
        <begin position="101"/>
        <end position="124"/>
    </location>
</feature>
<evidence type="ECO:0000256" key="19">
    <source>
        <dbReference type="SAM" id="MobiDB-lite"/>
    </source>
</evidence>
<dbReference type="EC" id="2.7.7.41" evidence="6 18"/>
<dbReference type="STRING" id="131112.SAMN04489737_1653"/>
<keyword evidence="8" id="KW-1003">Cell membrane</keyword>
<evidence type="ECO:0000256" key="16">
    <source>
        <dbReference type="ARBA" id="ARBA00023209"/>
    </source>
</evidence>
<dbReference type="PANTHER" id="PTHR46382:SF1">
    <property type="entry name" value="PHOSPHATIDATE CYTIDYLYLTRANSFERASE"/>
    <property type="match status" value="1"/>
</dbReference>
<feature type="transmembrane region" description="Helical" evidence="20">
    <location>
        <begin position="35"/>
        <end position="53"/>
    </location>
</feature>
<keyword evidence="16" id="KW-0594">Phospholipid biosynthesis</keyword>
<keyword evidence="9" id="KW-0444">Lipid biosynthesis</keyword>
<feature type="transmembrane region" description="Helical" evidence="20">
    <location>
        <begin position="165"/>
        <end position="184"/>
    </location>
</feature>
<keyword evidence="11 18" id="KW-0812">Transmembrane</keyword>
<comment type="pathway">
    <text evidence="4">Lipid metabolism.</text>
</comment>
<evidence type="ECO:0000256" key="14">
    <source>
        <dbReference type="ARBA" id="ARBA00023098"/>
    </source>
</evidence>
<evidence type="ECO:0000313" key="22">
    <source>
        <dbReference type="Proteomes" id="UP000214355"/>
    </source>
</evidence>
<dbReference type="GO" id="GO:0016024">
    <property type="term" value="P:CDP-diacylglycerol biosynthetic process"/>
    <property type="evidence" value="ECO:0007669"/>
    <property type="project" value="UniProtKB-UniPathway"/>
</dbReference>
<evidence type="ECO:0000256" key="7">
    <source>
        <dbReference type="ARBA" id="ARBA00019373"/>
    </source>
</evidence>
<dbReference type="InterPro" id="IPR000374">
    <property type="entry name" value="PC_trans"/>
</dbReference>
<evidence type="ECO:0000256" key="20">
    <source>
        <dbReference type="SAM" id="Phobius"/>
    </source>
</evidence>
<protein>
    <recommendedName>
        <fullName evidence="7 18">Phosphatidate cytidylyltransferase</fullName>
        <ecNumber evidence="6 18">2.7.7.41</ecNumber>
    </recommendedName>
</protein>
<accession>A0A1H2LN97</accession>
<feature type="compositionally biased region" description="Polar residues" evidence="19">
    <location>
        <begin position="1"/>
        <end position="10"/>
    </location>
</feature>
<dbReference type="Pfam" id="PF01148">
    <property type="entry name" value="CTP_transf_1"/>
    <property type="match status" value="1"/>
</dbReference>
<dbReference type="UniPathway" id="UPA00557">
    <property type="reaction ID" value="UER00614"/>
</dbReference>
<dbReference type="EMBL" id="LT629804">
    <property type="protein sequence ID" value="SDU82061.1"/>
    <property type="molecule type" value="Genomic_DNA"/>
</dbReference>
<keyword evidence="17" id="KW-1208">Phospholipid metabolism</keyword>
<evidence type="ECO:0000256" key="8">
    <source>
        <dbReference type="ARBA" id="ARBA00022475"/>
    </source>
</evidence>
<evidence type="ECO:0000256" key="3">
    <source>
        <dbReference type="ARBA" id="ARBA00005119"/>
    </source>
</evidence>
<reference evidence="22" key="1">
    <citation type="submission" date="2016-10" db="EMBL/GenBank/DDBJ databases">
        <authorList>
            <person name="Varghese N."/>
            <person name="Submissions S."/>
        </authorList>
    </citation>
    <scope>NUCLEOTIDE SEQUENCE [LARGE SCALE GENOMIC DNA]</scope>
    <source>
        <strain evidence="22">DSM 10002</strain>
    </source>
</reference>
<evidence type="ECO:0000256" key="6">
    <source>
        <dbReference type="ARBA" id="ARBA00012487"/>
    </source>
</evidence>
<dbReference type="AlphaFoldDB" id="A0A1H2LN97"/>
<dbReference type="PANTHER" id="PTHR46382">
    <property type="entry name" value="PHOSPHATIDATE CYTIDYLYLTRANSFERASE"/>
    <property type="match status" value="1"/>
</dbReference>
<dbReference type="PROSITE" id="PS01315">
    <property type="entry name" value="CDS"/>
    <property type="match status" value="1"/>
</dbReference>
<organism evidence="21 22">
    <name type="scientific">Arcanobacterium phocae</name>
    <dbReference type="NCBI Taxonomy" id="131112"/>
    <lineage>
        <taxon>Bacteria</taxon>
        <taxon>Bacillati</taxon>
        <taxon>Actinomycetota</taxon>
        <taxon>Actinomycetes</taxon>
        <taxon>Actinomycetales</taxon>
        <taxon>Actinomycetaceae</taxon>
        <taxon>Arcanobacterium</taxon>
    </lineage>
</organism>
<evidence type="ECO:0000256" key="5">
    <source>
        <dbReference type="ARBA" id="ARBA00010185"/>
    </source>
</evidence>
<evidence type="ECO:0000256" key="4">
    <source>
        <dbReference type="ARBA" id="ARBA00005189"/>
    </source>
</evidence>
<dbReference type="GeneID" id="65345376"/>
<feature type="region of interest" description="Disordered" evidence="19">
    <location>
        <begin position="1"/>
        <end position="30"/>
    </location>
</feature>
<proteinExistence type="inferred from homology"/>